<keyword evidence="7 9" id="KW-0239">DNA-directed DNA polymerase</keyword>
<dbReference type="GO" id="GO:0003887">
    <property type="term" value="F:DNA-directed DNA polymerase activity"/>
    <property type="evidence" value="ECO:0007669"/>
    <property type="project" value="UniProtKB-UniRule"/>
</dbReference>
<comment type="subunit">
    <text evidence="9">Forms a ring-shaped head-to-tail homodimer around DNA.</text>
</comment>
<dbReference type="PIRSF" id="PIRSF000804">
    <property type="entry name" value="DNA_pol_III_b"/>
    <property type="match status" value="1"/>
</dbReference>
<evidence type="ECO:0000256" key="4">
    <source>
        <dbReference type="ARBA" id="ARBA00022679"/>
    </source>
</evidence>
<dbReference type="InterPro" id="IPR022637">
    <property type="entry name" value="DNA_polIII_beta_cen"/>
</dbReference>
<dbReference type="InterPro" id="IPR001001">
    <property type="entry name" value="DNA_polIII_beta"/>
</dbReference>
<dbReference type="NCBIfam" id="TIGR00663">
    <property type="entry name" value="dnan"/>
    <property type="match status" value="1"/>
</dbReference>
<organism evidence="13 14">
    <name type="scientific">Candidatus Amesbacteria bacterium GW2011_GWA1_48_9</name>
    <dbReference type="NCBI Taxonomy" id="1618355"/>
    <lineage>
        <taxon>Bacteria</taxon>
        <taxon>Candidatus Amesiibacteriota</taxon>
    </lineage>
</organism>
<protein>
    <recommendedName>
        <fullName evidence="9">Beta sliding clamp</fullName>
    </recommendedName>
</protein>
<dbReference type="Pfam" id="PF00712">
    <property type="entry name" value="DNA_pol3_beta"/>
    <property type="match status" value="1"/>
</dbReference>
<dbReference type="Pfam" id="PF02768">
    <property type="entry name" value="DNA_pol3_beta_3"/>
    <property type="match status" value="1"/>
</dbReference>
<evidence type="ECO:0000256" key="5">
    <source>
        <dbReference type="ARBA" id="ARBA00022695"/>
    </source>
</evidence>
<feature type="domain" description="DNA polymerase III beta sliding clamp central" evidence="11">
    <location>
        <begin position="138"/>
        <end position="255"/>
    </location>
</feature>
<dbReference type="SUPFAM" id="SSF55979">
    <property type="entry name" value="DNA clamp"/>
    <property type="match status" value="3"/>
</dbReference>
<comment type="similarity">
    <text evidence="2 9">Belongs to the beta sliding clamp family.</text>
</comment>
<dbReference type="GO" id="GO:0006271">
    <property type="term" value="P:DNA strand elongation involved in DNA replication"/>
    <property type="evidence" value="ECO:0007669"/>
    <property type="project" value="TreeGrafter"/>
</dbReference>
<dbReference type="GO" id="GO:0009360">
    <property type="term" value="C:DNA polymerase III complex"/>
    <property type="evidence" value="ECO:0007669"/>
    <property type="project" value="InterPro"/>
</dbReference>
<keyword evidence="6 9" id="KW-0235">DNA replication</keyword>
<reference evidence="13 14" key="1">
    <citation type="journal article" date="2015" name="Nature">
        <title>rRNA introns, odd ribosomes, and small enigmatic genomes across a large radiation of phyla.</title>
        <authorList>
            <person name="Brown C.T."/>
            <person name="Hug L.A."/>
            <person name="Thomas B.C."/>
            <person name="Sharon I."/>
            <person name="Castelle C.J."/>
            <person name="Singh A."/>
            <person name="Wilkins M.J."/>
            <person name="Williams K.H."/>
            <person name="Banfield J.F."/>
        </authorList>
    </citation>
    <scope>NUCLEOTIDE SEQUENCE [LARGE SCALE GENOMIC DNA]</scope>
</reference>
<dbReference type="Gene3D" id="3.70.10.10">
    <property type="match status" value="1"/>
</dbReference>
<evidence type="ECO:0000259" key="11">
    <source>
        <dbReference type="Pfam" id="PF02767"/>
    </source>
</evidence>
<name>A0A0G1V2I5_9BACT</name>
<proteinExistence type="inferred from homology"/>
<evidence type="ECO:0000256" key="8">
    <source>
        <dbReference type="ARBA" id="ARBA00023125"/>
    </source>
</evidence>
<dbReference type="GO" id="GO:0008408">
    <property type="term" value="F:3'-5' exonuclease activity"/>
    <property type="evidence" value="ECO:0007669"/>
    <property type="project" value="InterPro"/>
</dbReference>
<dbReference type="CDD" id="cd00140">
    <property type="entry name" value="beta_clamp"/>
    <property type="match status" value="1"/>
</dbReference>
<dbReference type="PANTHER" id="PTHR30478:SF0">
    <property type="entry name" value="BETA SLIDING CLAMP"/>
    <property type="match status" value="1"/>
</dbReference>
<evidence type="ECO:0000259" key="10">
    <source>
        <dbReference type="Pfam" id="PF00712"/>
    </source>
</evidence>
<dbReference type="AlphaFoldDB" id="A0A0G1V2I5"/>
<keyword evidence="4 9" id="KW-0808">Transferase</keyword>
<sequence length="378" mass="40732">MKATVLQENFNKGLGVMGRVITVRGQLPILGNVLVEAGKEGLTLSATNLEIGLRMEIGGKVTEEGAITVPAKNLGEFVGLLSEGGVDLTTEGEKLKIEAGKAVAVFAGIAAQEFPIMPKLGGKGALRQAQGKQQRFKVSKKMIGEVASQVAFAAAADESRPVLTGIKFFQSGEGMAAVATDGFRLSRMTIAGIEENDWGGGLILPARTLLELARLAADGKKEEVEMEKAEENNQVIFGYDKLQLVSRVLEGNFPEVDKIIPTEFKTQVAVDREEWLRAVRSVSIFARDNANIIRFAVHGSALTVKAVAQQTGESEIEMEAEKEGEDGEIAFNFRYLVDFLSSGTAERVRFKMSGSLAPGVFSFEGSDKLIHLIMPVRV</sequence>
<dbReference type="InterPro" id="IPR022635">
    <property type="entry name" value="DNA_polIII_beta_C"/>
</dbReference>
<evidence type="ECO:0000256" key="6">
    <source>
        <dbReference type="ARBA" id="ARBA00022705"/>
    </source>
</evidence>
<dbReference type="GO" id="GO:0003677">
    <property type="term" value="F:DNA binding"/>
    <property type="evidence" value="ECO:0007669"/>
    <property type="project" value="UniProtKB-UniRule"/>
</dbReference>
<dbReference type="Proteomes" id="UP000034637">
    <property type="component" value="Unassembled WGS sequence"/>
</dbReference>
<comment type="caution">
    <text evidence="13">The sequence shown here is derived from an EMBL/GenBank/DDBJ whole genome shotgun (WGS) entry which is preliminary data.</text>
</comment>
<dbReference type="GO" id="GO:0005737">
    <property type="term" value="C:cytoplasm"/>
    <property type="evidence" value="ECO:0007669"/>
    <property type="project" value="UniProtKB-SubCell"/>
</dbReference>
<dbReference type="Gene3D" id="3.10.150.10">
    <property type="entry name" value="DNA Polymerase III, subunit A, domain 2"/>
    <property type="match status" value="1"/>
</dbReference>
<dbReference type="SMART" id="SM00480">
    <property type="entry name" value="POL3Bc"/>
    <property type="match status" value="1"/>
</dbReference>
<dbReference type="InterPro" id="IPR046938">
    <property type="entry name" value="DNA_clamp_sf"/>
</dbReference>
<evidence type="ECO:0000313" key="14">
    <source>
        <dbReference type="Proteomes" id="UP000034637"/>
    </source>
</evidence>
<keyword evidence="8" id="KW-0238">DNA-binding</keyword>
<dbReference type="EMBL" id="LCPP01000009">
    <property type="protein sequence ID" value="KKW00555.1"/>
    <property type="molecule type" value="Genomic_DNA"/>
</dbReference>
<evidence type="ECO:0000256" key="9">
    <source>
        <dbReference type="PIRNR" id="PIRNR000804"/>
    </source>
</evidence>
<comment type="subcellular location">
    <subcellularLocation>
        <location evidence="1 9">Cytoplasm</location>
    </subcellularLocation>
</comment>
<dbReference type="InterPro" id="IPR022634">
    <property type="entry name" value="DNA_polIII_beta_N"/>
</dbReference>
<feature type="domain" description="DNA polymerase III beta sliding clamp N-terminal" evidence="10">
    <location>
        <begin position="1"/>
        <end position="118"/>
    </location>
</feature>
<gene>
    <name evidence="13" type="ORF">UY33_C0009G0016</name>
</gene>
<evidence type="ECO:0000313" key="13">
    <source>
        <dbReference type="EMBL" id="KKW00555.1"/>
    </source>
</evidence>
<keyword evidence="5 9" id="KW-0548">Nucleotidyltransferase</keyword>
<dbReference type="Pfam" id="PF02767">
    <property type="entry name" value="DNA_pol3_beta_2"/>
    <property type="match status" value="1"/>
</dbReference>
<evidence type="ECO:0000259" key="12">
    <source>
        <dbReference type="Pfam" id="PF02768"/>
    </source>
</evidence>
<evidence type="ECO:0000256" key="3">
    <source>
        <dbReference type="ARBA" id="ARBA00022490"/>
    </source>
</evidence>
<evidence type="ECO:0000256" key="2">
    <source>
        <dbReference type="ARBA" id="ARBA00010752"/>
    </source>
</evidence>
<keyword evidence="3 9" id="KW-0963">Cytoplasm</keyword>
<comment type="function">
    <text evidence="9">Confers DNA tethering and processivity to DNA polymerases and other proteins. Acts as a clamp, forming a ring around DNA (a reaction catalyzed by the clamp-loading complex) which diffuses in an ATP-independent manner freely and bidirectionally along dsDNA. Initially characterized for its ability to contact the catalytic subunit of DNA polymerase III (Pol III), a complex, multichain enzyme responsible for most of the replicative synthesis in bacteria; Pol III exhibits 3'-5' exonuclease proofreading activity. The beta chain is required for initiation of replication as well as for processivity of DNA replication.</text>
</comment>
<feature type="domain" description="DNA polymerase III beta sliding clamp C-terminal" evidence="12">
    <location>
        <begin position="258"/>
        <end position="377"/>
    </location>
</feature>
<evidence type="ECO:0000256" key="7">
    <source>
        <dbReference type="ARBA" id="ARBA00022932"/>
    </source>
</evidence>
<accession>A0A0G1V2I5</accession>
<dbReference type="PANTHER" id="PTHR30478">
    <property type="entry name" value="DNA POLYMERASE III SUBUNIT BETA"/>
    <property type="match status" value="1"/>
</dbReference>
<evidence type="ECO:0000256" key="1">
    <source>
        <dbReference type="ARBA" id="ARBA00004496"/>
    </source>
</evidence>